<proteinExistence type="predicted"/>
<evidence type="ECO:0000313" key="1">
    <source>
        <dbReference type="EMBL" id="MPC75545.1"/>
    </source>
</evidence>
<reference evidence="1 2" key="1">
    <citation type="submission" date="2019-05" db="EMBL/GenBank/DDBJ databases">
        <title>Another draft genome of Portunus trituberculatus and its Hox gene families provides insights of decapod evolution.</title>
        <authorList>
            <person name="Jeong J.-H."/>
            <person name="Song I."/>
            <person name="Kim S."/>
            <person name="Choi T."/>
            <person name="Kim D."/>
            <person name="Ryu S."/>
            <person name="Kim W."/>
        </authorList>
    </citation>
    <scope>NUCLEOTIDE SEQUENCE [LARGE SCALE GENOMIC DNA]</scope>
    <source>
        <tissue evidence="1">Muscle</tissue>
    </source>
</reference>
<dbReference type="Proteomes" id="UP000324222">
    <property type="component" value="Unassembled WGS sequence"/>
</dbReference>
<keyword evidence="2" id="KW-1185">Reference proteome</keyword>
<dbReference type="AlphaFoldDB" id="A0A5B7I0A4"/>
<protein>
    <submittedName>
        <fullName evidence="1">Uncharacterized protein</fullName>
    </submittedName>
</protein>
<sequence>MTHLIPNSALNSQAYHRSLWTHSASQLALPSTQSQQALLDSVPDRPPVCLTKPSFFLDSVSVQASQLDLVSERVKGLCFALVYRDSSLS</sequence>
<dbReference type="EMBL" id="VSRR010041360">
    <property type="protein sequence ID" value="MPC75545.1"/>
    <property type="molecule type" value="Genomic_DNA"/>
</dbReference>
<comment type="caution">
    <text evidence="1">The sequence shown here is derived from an EMBL/GenBank/DDBJ whole genome shotgun (WGS) entry which is preliminary data.</text>
</comment>
<name>A0A5B7I0A4_PORTR</name>
<evidence type="ECO:0000313" key="2">
    <source>
        <dbReference type="Proteomes" id="UP000324222"/>
    </source>
</evidence>
<gene>
    <name evidence="1" type="ORF">E2C01_069935</name>
</gene>
<accession>A0A5B7I0A4</accession>
<organism evidence="1 2">
    <name type="scientific">Portunus trituberculatus</name>
    <name type="common">Swimming crab</name>
    <name type="synonym">Neptunus trituberculatus</name>
    <dbReference type="NCBI Taxonomy" id="210409"/>
    <lineage>
        <taxon>Eukaryota</taxon>
        <taxon>Metazoa</taxon>
        <taxon>Ecdysozoa</taxon>
        <taxon>Arthropoda</taxon>
        <taxon>Crustacea</taxon>
        <taxon>Multicrustacea</taxon>
        <taxon>Malacostraca</taxon>
        <taxon>Eumalacostraca</taxon>
        <taxon>Eucarida</taxon>
        <taxon>Decapoda</taxon>
        <taxon>Pleocyemata</taxon>
        <taxon>Brachyura</taxon>
        <taxon>Eubrachyura</taxon>
        <taxon>Portunoidea</taxon>
        <taxon>Portunidae</taxon>
        <taxon>Portuninae</taxon>
        <taxon>Portunus</taxon>
    </lineage>
</organism>